<feature type="region of interest" description="Disordered" evidence="1">
    <location>
        <begin position="48"/>
        <end position="88"/>
    </location>
</feature>
<accession>A0AAV8QMK2</accession>
<evidence type="ECO:0000256" key="1">
    <source>
        <dbReference type="SAM" id="MobiDB-lite"/>
    </source>
</evidence>
<keyword evidence="3" id="KW-1185">Reference proteome</keyword>
<dbReference type="AlphaFoldDB" id="A0AAV8QMK2"/>
<gene>
    <name evidence="2" type="ORF">OPV22_023769</name>
</gene>
<dbReference type="EMBL" id="JAQQAF010000006">
    <property type="protein sequence ID" value="KAJ8480042.1"/>
    <property type="molecule type" value="Genomic_DNA"/>
</dbReference>
<comment type="caution">
    <text evidence="2">The sequence shown here is derived from an EMBL/GenBank/DDBJ whole genome shotgun (WGS) entry which is preliminary data.</text>
</comment>
<reference evidence="2 3" key="1">
    <citation type="submission" date="2022-12" db="EMBL/GenBank/DDBJ databases">
        <title>Chromosome-scale assembly of the Ensete ventricosum genome.</title>
        <authorList>
            <person name="Dussert Y."/>
            <person name="Stocks J."/>
            <person name="Wendawek A."/>
            <person name="Woldeyes F."/>
            <person name="Nichols R.A."/>
            <person name="Borrell J.S."/>
        </authorList>
    </citation>
    <scope>NUCLEOTIDE SEQUENCE [LARGE SCALE GENOMIC DNA]</scope>
    <source>
        <strain evidence="3">cv. Maze</strain>
        <tissue evidence="2">Seeds</tissue>
    </source>
</reference>
<dbReference type="Proteomes" id="UP001222027">
    <property type="component" value="Unassembled WGS sequence"/>
</dbReference>
<proteinExistence type="predicted"/>
<evidence type="ECO:0000313" key="3">
    <source>
        <dbReference type="Proteomes" id="UP001222027"/>
    </source>
</evidence>
<evidence type="ECO:0000313" key="2">
    <source>
        <dbReference type="EMBL" id="KAJ8480042.1"/>
    </source>
</evidence>
<protein>
    <submittedName>
        <fullName evidence="2">Uncharacterized protein</fullName>
    </submittedName>
</protein>
<name>A0AAV8QMK2_ENSVE</name>
<sequence>MATVDQSQTSDASHILLGFPPFSLCGPLTRAIYSARAHSIDVAVTRSRMTPAKEDEQIAGGVRLPLKDEAESKSGPPAAPDAGLADDGKLGRRCRALGLGMAVAERSACRSCVRWRFELSQKPAYNSSSVAVCWKSSLSPDR</sequence>
<organism evidence="2 3">
    <name type="scientific">Ensete ventricosum</name>
    <name type="common">Abyssinian banana</name>
    <name type="synonym">Musa ensete</name>
    <dbReference type="NCBI Taxonomy" id="4639"/>
    <lineage>
        <taxon>Eukaryota</taxon>
        <taxon>Viridiplantae</taxon>
        <taxon>Streptophyta</taxon>
        <taxon>Embryophyta</taxon>
        <taxon>Tracheophyta</taxon>
        <taxon>Spermatophyta</taxon>
        <taxon>Magnoliopsida</taxon>
        <taxon>Liliopsida</taxon>
        <taxon>Zingiberales</taxon>
        <taxon>Musaceae</taxon>
        <taxon>Ensete</taxon>
    </lineage>
</organism>